<dbReference type="PROSITE" id="PS51790">
    <property type="entry name" value="MSRB"/>
    <property type="match status" value="1"/>
</dbReference>
<dbReference type="InterPro" id="IPR028427">
    <property type="entry name" value="Met_Sox_Rdtase_MsrB"/>
</dbReference>
<dbReference type="Pfam" id="PF01641">
    <property type="entry name" value="SelR"/>
    <property type="match status" value="1"/>
</dbReference>
<evidence type="ECO:0000313" key="9">
    <source>
        <dbReference type="EMBL" id="MBW4468252.1"/>
    </source>
</evidence>
<dbReference type="GO" id="GO:0006979">
    <property type="term" value="P:response to oxidative stress"/>
    <property type="evidence" value="ECO:0007669"/>
    <property type="project" value="InterPro"/>
</dbReference>
<dbReference type="InterPro" id="IPR011057">
    <property type="entry name" value="Mss4-like_sf"/>
</dbReference>
<evidence type="ECO:0000256" key="7">
    <source>
        <dbReference type="ARBA" id="ARBA00048488"/>
    </source>
</evidence>
<dbReference type="EMBL" id="JAHHHV010000086">
    <property type="protein sequence ID" value="MBW4468252.1"/>
    <property type="molecule type" value="Genomic_DNA"/>
</dbReference>
<keyword evidence="4" id="KW-0479">Metal-binding</keyword>
<comment type="similarity">
    <text evidence="2">Belongs to the MsrB Met sulfoxide reductase family.</text>
</comment>
<evidence type="ECO:0000256" key="6">
    <source>
        <dbReference type="ARBA" id="ARBA00023002"/>
    </source>
</evidence>
<reference evidence="9" key="1">
    <citation type="submission" date="2021-05" db="EMBL/GenBank/DDBJ databases">
        <authorList>
            <person name="Pietrasiak N."/>
            <person name="Ward R."/>
            <person name="Stajich J.E."/>
            <person name="Kurbessoian T."/>
        </authorList>
    </citation>
    <scope>NUCLEOTIDE SEQUENCE</scope>
    <source>
        <strain evidence="9">GSE-TBD4-15B</strain>
    </source>
</reference>
<evidence type="ECO:0000256" key="2">
    <source>
        <dbReference type="ARBA" id="ARBA00007174"/>
    </source>
</evidence>
<dbReference type="GO" id="GO:0005737">
    <property type="term" value="C:cytoplasm"/>
    <property type="evidence" value="ECO:0007669"/>
    <property type="project" value="TreeGrafter"/>
</dbReference>
<evidence type="ECO:0000256" key="5">
    <source>
        <dbReference type="ARBA" id="ARBA00022833"/>
    </source>
</evidence>
<organism evidence="9 10">
    <name type="scientific">Pegethrix bostrychoides GSE-TBD4-15B</name>
    <dbReference type="NCBI Taxonomy" id="2839662"/>
    <lineage>
        <taxon>Bacteria</taxon>
        <taxon>Bacillati</taxon>
        <taxon>Cyanobacteriota</taxon>
        <taxon>Cyanophyceae</taxon>
        <taxon>Oculatellales</taxon>
        <taxon>Oculatellaceae</taxon>
        <taxon>Pegethrix</taxon>
    </lineage>
</organism>
<dbReference type="PANTHER" id="PTHR10173:SF57">
    <property type="entry name" value="PEPTIDE-METHIONINE (R)-S-OXIDE REDUCTASE"/>
    <property type="match status" value="1"/>
</dbReference>
<accession>A0A951PF89</accession>
<gene>
    <name evidence="9" type="primary">msrB</name>
    <name evidence="9" type="ORF">KME07_22730</name>
</gene>
<reference evidence="9" key="2">
    <citation type="journal article" date="2022" name="Microbiol. Resour. Announc.">
        <title>Metagenome Sequencing to Explore Phylogenomics of Terrestrial Cyanobacteria.</title>
        <authorList>
            <person name="Ward R.D."/>
            <person name="Stajich J.E."/>
            <person name="Johansen J.R."/>
            <person name="Huntemann M."/>
            <person name="Clum A."/>
            <person name="Foster B."/>
            <person name="Foster B."/>
            <person name="Roux S."/>
            <person name="Palaniappan K."/>
            <person name="Varghese N."/>
            <person name="Mukherjee S."/>
            <person name="Reddy T.B.K."/>
            <person name="Daum C."/>
            <person name="Copeland A."/>
            <person name="Chen I.A."/>
            <person name="Ivanova N.N."/>
            <person name="Kyrpides N.C."/>
            <person name="Shapiro N."/>
            <person name="Eloe-Fadrosh E.A."/>
            <person name="Pietrasiak N."/>
        </authorList>
    </citation>
    <scope>NUCLEOTIDE SEQUENCE</scope>
    <source>
        <strain evidence="9">GSE-TBD4-15B</strain>
    </source>
</reference>
<comment type="cofactor">
    <cofactor evidence="1">
        <name>Zn(2+)</name>
        <dbReference type="ChEBI" id="CHEBI:29105"/>
    </cofactor>
</comment>
<keyword evidence="5" id="KW-0862">Zinc</keyword>
<name>A0A951PF89_9CYAN</name>
<feature type="domain" description="MsrB" evidence="8">
    <location>
        <begin position="43"/>
        <end position="164"/>
    </location>
</feature>
<proteinExistence type="inferred from homology"/>
<dbReference type="GO" id="GO:0033743">
    <property type="term" value="F:peptide-methionine (R)-S-oxide reductase activity"/>
    <property type="evidence" value="ECO:0007669"/>
    <property type="project" value="UniProtKB-EC"/>
</dbReference>
<evidence type="ECO:0000256" key="3">
    <source>
        <dbReference type="ARBA" id="ARBA00012499"/>
    </source>
</evidence>
<protein>
    <recommendedName>
        <fullName evidence="3">peptide-methionine (R)-S-oxide reductase</fullName>
        <ecNumber evidence="3">1.8.4.12</ecNumber>
    </recommendedName>
</protein>
<evidence type="ECO:0000256" key="4">
    <source>
        <dbReference type="ARBA" id="ARBA00022723"/>
    </source>
</evidence>
<keyword evidence="6 9" id="KW-0560">Oxidoreductase</keyword>
<comment type="catalytic activity">
    <reaction evidence="7">
        <text>L-methionyl-[protein] + [thioredoxin]-disulfide + H2O = L-methionyl-(R)-S-oxide-[protein] + [thioredoxin]-dithiol</text>
        <dbReference type="Rhea" id="RHEA:24164"/>
        <dbReference type="Rhea" id="RHEA-COMP:10698"/>
        <dbReference type="Rhea" id="RHEA-COMP:10700"/>
        <dbReference type="Rhea" id="RHEA-COMP:12313"/>
        <dbReference type="Rhea" id="RHEA-COMP:12314"/>
        <dbReference type="ChEBI" id="CHEBI:15377"/>
        <dbReference type="ChEBI" id="CHEBI:16044"/>
        <dbReference type="ChEBI" id="CHEBI:29950"/>
        <dbReference type="ChEBI" id="CHEBI:45764"/>
        <dbReference type="ChEBI" id="CHEBI:50058"/>
        <dbReference type="EC" id="1.8.4.12"/>
    </reaction>
</comment>
<dbReference type="GO" id="GO:0030091">
    <property type="term" value="P:protein repair"/>
    <property type="evidence" value="ECO:0007669"/>
    <property type="project" value="InterPro"/>
</dbReference>
<dbReference type="FunFam" id="2.170.150.20:FF:000001">
    <property type="entry name" value="Peptide methionine sulfoxide reductase MsrB"/>
    <property type="match status" value="1"/>
</dbReference>
<evidence type="ECO:0000256" key="1">
    <source>
        <dbReference type="ARBA" id="ARBA00001947"/>
    </source>
</evidence>
<sequence>MNRRLFLEAGTVILGTAAFSDLLQESLGDMAVSNENFEVTKTEQEWREVLSPEQFQVLRKHGTERAGTSPLDKNYETGVYSCAACGTPLFTSETKFDSRTGWPSFYRPIEGAVAYTVDRTLFMTRTEVHCSRCGGHLGHVFDDGPAPTGKRYCMNGVSLEFAAGEAAPQA</sequence>
<dbReference type="AlphaFoldDB" id="A0A951PF89"/>
<evidence type="ECO:0000259" key="8">
    <source>
        <dbReference type="PROSITE" id="PS51790"/>
    </source>
</evidence>
<dbReference type="SUPFAM" id="SSF51316">
    <property type="entry name" value="Mss4-like"/>
    <property type="match status" value="1"/>
</dbReference>
<dbReference type="PANTHER" id="PTHR10173">
    <property type="entry name" value="METHIONINE SULFOXIDE REDUCTASE"/>
    <property type="match status" value="1"/>
</dbReference>
<evidence type="ECO:0000313" key="10">
    <source>
        <dbReference type="Proteomes" id="UP000707356"/>
    </source>
</evidence>
<dbReference type="Proteomes" id="UP000707356">
    <property type="component" value="Unassembled WGS sequence"/>
</dbReference>
<dbReference type="InterPro" id="IPR002579">
    <property type="entry name" value="Met_Sox_Rdtase_MsrB_dom"/>
</dbReference>
<dbReference type="GO" id="GO:0046872">
    <property type="term" value="F:metal ion binding"/>
    <property type="evidence" value="ECO:0007669"/>
    <property type="project" value="UniProtKB-KW"/>
</dbReference>
<comment type="caution">
    <text evidence="9">The sequence shown here is derived from an EMBL/GenBank/DDBJ whole genome shotgun (WGS) entry which is preliminary data.</text>
</comment>
<dbReference type="EC" id="1.8.4.12" evidence="3"/>
<dbReference type="NCBIfam" id="TIGR00357">
    <property type="entry name" value="peptide-methionine (R)-S-oxide reductase MsrB"/>
    <property type="match status" value="1"/>
</dbReference>
<dbReference type="Gene3D" id="2.170.150.20">
    <property type="entry name" value="Peptide methionine sulfoxide reductase"/>
    <property type="match status" value="1"/>
</dbReference>